<name>A0A9E7ULX3_METWO</name>
<dbReference type="CDD" id="cd17534">
    <property type="entry name" value="REC_DC-like"/>
    <property type="match status" value="1"/>
</dbReference>
<dbReference type="InterPro" id="IPR001789">
    <property type="entry name" value="Sig_transdc_resp-reg_receiver"/>
</dbReference>
<dbReference type="InterPro" id="IPR039420">
    <property type="entry name" value="WalR-like"/>
</dbReference>
<evidence type="ECO:0000256" key="2">
    <source>
        <dbReference type="ARBA" id="ARBA00022679"/>
    </source>
</evidence>
<reference evidence="10 12" key="2">
    <citation type="submission" date="2023-12" db="EMBL/GenBank/DDBJ databases">
        <title>Phenotypic and Genomic Characterization of Methanothermobacter wolfeii Strain BSEL, a CO2-Capturing Archaeon with Minimal Nutrient Requirements.</title>
        <authorList>
            <person name="Ale Enriquez F."/>
            <person name="Ahring B.K."/>
        </authorList>
    </citation>
    <scope>NUCLEOTIDE SEQUENCE [LARGE SCALE GENOMIC DNA]</scope>
    <source>
        <strain evidence="10 12">BSEL-1</strain>
    </source>
</reference>
<dbReference type="SMART" id="SM00448">
    <property type="entry name" value="REC"/>
    <property type="match status" value="1"/>
</dbReference>
<dbReference type="GeneID" id="58977813"/>
<organism evidence="11">
    <name type="scientific">Methanothermobacter wolfeii</name>
    <name type="common">Methanobacterium wolfei</name>
    <dbReference type="NCBI Taxonomy" id="145261"/>
    <lineage>
        <taxon>Archaea</taxon>
        <taxon>Methanobacteriati</taxon>
        <taxon>Methanobacteriota</taxon>
        <taxon>Methanomada group</taxon>
        <taxon>Methanobacteria</taxon>
        <taxon>Methanobacteriales</taxon>
        <taxon>Methanobacteriaceae</taxon>
        <taxon>Methanothermobacter</taxon>
    </lineage>
</organism>
<accession>A0A9E7ULX3</accession>
<dbReference type="Pfam" id="PF00072">
    <property type="entry name" value="Response_reg"/>
    <property type="match status" value="1"/>
</dbReference>
<dbReference type="GO" id="GO:0032993">
    <property type="term" value="C:protein-DNA complex"/>
    <property type="evidence" value="ECO:0007669"/>
    <property type="project" value="TreeGrafter"/>
</dbReference>
<keyword evidence="6" id="KW-0238">DNA-binding</keyword>
<dbReference type="InterPro" id="IPR029016">
    <property type="entry name" value="GAF-like_dom_sf"/>
</dbReference>
<dbReference type="Pfam" id="PF13185">
    <property type="entry name" value="GAF_2"/>
    <property type="match status" value="1"/>
</dbReference>
<dbReference type="Proteomes" id="UP001369247">
    <property type="component" value="Unassembled WGS sequence"/>
</dbReference>
<gene>
    <name evidence="11" type="ORF">N5910_00835</name>
    <name evidence="10" type="ORF">U2150_06880</name>
</gene>
<keyword evidence="1 8" id="KW-0597">Phosphoprotein</keyword>
<evidence type="ECO:0000256" key="8">
    <source>
        <dbReference type="PROSITE-ProRule" id="PRU00169"/>
    </source>
</evidence>
<evidence type="ECO:0000256" key="7">
    <source>
        <dbReference type="ARBA" id="ARBA00023163"/>
    </source>
</evidence>
<feature type="domain" description="Response regulatory" evidence="9">
    <location>
        <begin position="4"/>
        <end position="118"/>
    </location>
</feature>
<dbReference type="SMART" id="SM00065">
    <property type="entry name" value="GAF"/>
    <property type="match status" value="1"/>
</dbReference>
<evidence type="ECO:0000256" key="1">
    <source>
        <dbReference type="ARBA" id="ARBA00022553"/>
    </source>
</evidence>
<dbReference type="RefSeq" id="WP_074358319.1">
    <property type="nucleotide sequence ID" value="NZ_CP104550.1"/>
</dbReference>
<dbReference type="GO" id="GO:0000976">
    <property type="term" value="F:transcription cis-regulatory region binding"/>
    <property type="evidence" value="ECO:0007669"/>
    <property type="project" value="TreeGrafter"/>
</dbReference>
<dbReference type="SUPFAM" id="SSF52172">
    <property type="entry name" value="CheY-like"/>
    <property type="match status" value="1"/>
</dbReference>
<keyword evidence="2" id="KW-0808">Transferase</keyword>
<keyword evidence="4" id="KW-0902">Two-component regulatory system</keyword>
<protein>
    <submittedName>
        <fullName evidence="11">GAF domain-containing protein</fullName>
    </submittedName>
</protein>
<dbReference type="Proteomes" id="UP001065373">
    <property type="component" value="Chromosome"/>
</dbReference>
<evidence type="ECO:0000256" key="6">
    <source>
        <dbReference type="ARBA" id="ARBA00023125"/>
    </source>
</evidence>
<dbReference type="GO" id="GO:0016301">
    <property type="term" value="F:kinase activity"/>
    <property type="evidence" value="ECO:0007669"/>
    <property type="project" value="UniProtKB-KW"/>
</dbReference>
<keyword evidence="3" id="KW-0418">Kinase</keyword>
<keyword evidence="12" id="KW-1185">Reference proteome</keyword>
<dbReference type="EMBL" id="JAXUHJ010000010">
    <property type="protein sequence ID" value="MEJ8543210.1"/>
    <property type="molecule type" value="Genomic_DNA"/>
</dbReference>
<evidence type="ECO:0000313" key="10">
    <source>
        <dbReference type="EMBL" id="MEJ8543210.1"/>
    </source>
</evidence>
<dbReference type="GO" id="GO:0000156">
    <property type="term" value="F:phosphorelay response regulator activity"/>
    <property type="evidence" value="ECO:0007669"/>
    <property type="project" value="TreeGrafter"/>
</dbReference>
<dbReference type="GO" id="GO:0006355">
    <property type="term" value="P:regulation of DNA-templated transcription"/>
    <property type="evidence" value="ECO:0007669"/>
    <property type="project" value="TreeGrafter"/>
</dbReference>
<dbReference type="Gene3D" id="3.40.50.2300">
    <property type="match status" value="1"/>
</dbReference>
<dbReference type="AlphaFoldDB" id="A0A9E7ULX3"/>
<evidence type="ECO:0000313" key="11">
    <source>
        <dbReference type="EMBL" id="UXH31880.1"/>
    </source>
</evidence>
<dbReference type="Gene3D" id="3.30.450.20">
    <property type="entry name" value="PAS domain"/>
    <property type="match status" value="1"/>
</dbReference>
<dbReference type="GO" id="GO:0005829">
    <property type="term" value="C:cytosol"/>
    <property type="evidence" value="ECO:0007669"/>
    <property type="project" value="TreeGrafter"/>
</dbReference>
<dbReference type="PROSITE" id="PS50110">
    <property type="entry name" value="RESPONSE_REGULATORY"/>
    <property type="match status" value="1"/>
</dbReference>
<evidence type="ECO:0000256" key="3">
    <source>
        <dbReference type="ARBA" id="ARBA00022777"/>
    </source>
</evidence>
<reference evidence="11" key="1">
    <citation type="submission" date="2022-09" db="EMBL/GenBank/DDBJ databases">
        <title>Characterization of three MwoI isoschizomers from sequenced genome and metagenomes.</title>
        <authorList>
            <person name="Fomenkov A."/>
            <person name="Xu S.Y."/>
            <person name="Roberts R.J."/>
        </authorList>
    </citation>
    <scope>NUCLEOTIDE SEQUENCE</scope>
    <source>
        <strain evidence="11">DSM 2970</strain>
    </source>
</reference>
<evidence type="ECO:0000259" key="9">
    <source>
        <dbReference type="PROSITE" id="PS50110"/>
    </source>
</evidence>
<dbReference type="PANTHER" id="PTHR48111:SF1">
    <property type="entry name" value="TWO-COMPONENT RESPONSE REGULATOR ORR33"/>
    <property type="match status" value="1"/>
</dbReference>
<dbReference type="KEGG" id="mwo:MWSIV6_0153"/>
<dbReference type="GeneID" id="75105753"/>
<dbReference type="InterPro" id="IPR011006">
    <property type="entry name" value="CheY-like_superfamily"/>
</dbReference>
<proteinExistence type="predicted"/>
<keyword evidence="7" id="KW-0804">Transcription</keyword>
<dbReference type="PANTHER" id="PTHR48111">
    <property type="entry name" value="REGULATOR OF RPOS"/>
    <property type="match status" value="1"/>
</dbReference>
<keyword evidence="5" id="KW-0805">Transcription regulation</keyword>
<dbReference type="InterPro" id="IPR003018">
    <property type="entry name" value="GAF"/>
</dbReference>
<feature type="modified residue" description="4-aspartylphosphate" evidence="8">
    <location>
        <position position="54"/>
    </location>
</feature>
<evidence type="ECO:0000256" key="4">
    <source>
        <dbReference type="ARBA" id="ARBA00023012"/>
    </source>
</evidence>
<dbReference type="SUPFAM" id="SSF55781">
    <property type="entry name" value="GAF domain-like"/>
    <property type="match status" value="1"/>
</dbReference>
<evidence type="ECO:0000313" key="12">
    <source>
        <dbReference type="Proteomes" id="UP001369247"/>
    </source>
</evidence>
<sequence length="420" mass="47850">MSAKILLVEDEAITAMDLQRKLEFWGYTVVGTAHDGPSAIELAREHEPDLILMDIVLKGDIDGVEVAERIRDLEVPVVFISAHSEETTMRRAGNTSPYGYLIKPFDEKELVFTIEMAIHRHRSDRQVKKLNRALRMLSDCNQAIVRIKDADELLNEICRIIVEVGGYRMAWIGLAEHDEEKSVHPIAEYGFHEGYLDSIRVSWGDDEYGAGPVGGSIRRSEPVIIRNTEDDPRFNPWRDKAVEMGFLSVIGLPLTVSGETIASLAVYSRERDAFDEEEVELLMELAGDISFYLESKKEMERLENIREYSPVGILTLKMDEEPVIMDINMEARRMLLDEEPVGKKLRDVTHFMKKEVSEICNLEDGTVHDMDCVEYSDGKSTRFLSIRAVRSGDTVSVFLNDITECIMTRKRLEECEGRLN</sequence>
<evidence type="ECO:0000256" key="5">
    <source>
        <dbReference type="ARBA" id="ARBA00023015"/>
    </source>
</evidence>
<dbReference type="Gene3D" id="3.30.450.40">
    <property type="match status" value="1"/>
</dbReference>
<dbReference type="EMBL" id="CP104550">
    <property type="protein sequence ID" value="UXH31880.1"/>
    <property type="molecule type" value="Genomic_DNA"/>
</dbReference>